<sequence length="71" mass="7505">MKKPTPTSGGAWRVVDGQLIDESAQAPQITQVVEPIYAHTDIRLGGPGLSVPDADAPNPTARAVRSTKLKE</sequence>
<organism evidence="2 3">
    <name type="scientific">Xanthomonas campestris pv. phaseoli</name>
    <dbReference type="NCBI Taxonomy" id="317013"/>
    <lineage>
        <taxon>Bacteria</taxon>
        <taxon>Pseudomonadati</taxon>
        <taxon>Pseudomonadota</taxon>
        <taxon>Gammaproteobacteria</taxon>
        <taxon>Lysobacterales</taxon>
        <taxon>Lysobacteraceae</taxon>
        <taxon>Xanthomonas</taxon>
    </lineage>
</organism>
<protein>
    <submittedName>
        <fullName evidence="2">Uncharacterized protein</fullName>
    </submittedName>
</protein>
<gene>
    <name evidence="2" type="ORF">XFF6991_450047</name>
</gene>
<evidence type="ECO:0000256" key="1">
    <source>
        <dbReference type="SAM" id="MobiDB-lite"/>
    </source>
</evidence>
<comment type="caution">
    <text evidence="2">The sequence shown here is derived from an EMBL/GenBank/DDBJ whole genome shotgun (WGS) entry which is preliminary data.</text>
</comment>
<dbReference type="EMBL" id="OCZC01000072">
    <property type="protein sequence ID" value="SOO25371.1"/>
    <property type="molecule type" value="Genomic_DNA"/>
</dbReference>
<reference evidence="2 3" key="1">
    <citation type="submission" date="2017-10" db="EMBL/GenBank/DDBJ databases">
        <authorList>
            <person name="Regsiter A."/>
            <person name="William W."/>
        </authorList>
    </citation>
    <scope>NUCLEOTIDE SEQUENCE [LARGE SCALE GENOMIC DNA]</scope>
    <source>
        <strain evidence="2 3">CFBP6991</strain>
    </source>
</reference>
<proteinExistence type="predicted"/>
<dbReference type="RefSeq" id="WP_099801459.1">
    <property type="nucleotide sequence ID" value="NZ_OCZC01000072.1"/>
</dbReference>
<dbReference type="Proteomes" id="UP000234345">
    <property type="component" value="Unassembled WGS sequence"/>
</dbReference>
<accession>A0A7Z7NJ70</accession>
<evidence type="ECO:0000313" key="3">
    <source>
        <dbReference type="Proteomes" id="UP000234345"/>
    </source>
</evidence>
<dbReference type="AlphaFoldDB" id="A0A7Z7NJ70"/>
<name>A0A7Z7NJ70_XANCH</name>
<evidence type="ECO:0000313" key="2">
    <source>
        <dbReference type="EMBL" id="SOO25371.1"/>
    </source>
</evidence>
<feature type="region of interest" description="Disordered" evidence="1">
    <location>
        <begin position="46"/>
        <end position="71"/>
    </location>
</feature>